<dbReference type="AlphaFoldDB" id="A0A8J4HD99"/>
<proteinExistence type="inferred from homology"/>
<dbReference type="PANTHER" id="PTHR30483:SF6">
    <property type="entry name" value="PERIPLASMIC BINDING PROTEIN OF ABC TRANSPORTER FOR NATURAL AMINO ACIDS"/>
    <property type="match status" value="1"/>
</dbReference>
<sequence length="407" mass="43147">MLLFTLVSASPIAARAEGAAPAEIKIGHLHAGSGPYASISMPVYDALKLWVDQQNAAGGAFVKAFNKKIPLKLISYDDQSNPGTAATLINQLITQDKVDLLVCDSGSVLTAVAVPIAREHKMFLFDPTGTGAAFFSKDNPYIALLADPVSTVWPRYLWEFLKSDAAALGLKRVAILYATNDFTGTQASAIRAALKEAGSPSEIVFDQGVPTSTSNYSVLIDNIAATNPDIVLELGYVGNDIAFLRNLQDQDHKFKAVFTLYPGIETNVLMKNVGAQGLAGVFTYVTALGLSLKPEIGMTVEELRAAFEKAYGGGGVEFGWNAIAGHVTGLVIGETLAHADSLSQADLRQAVFGLSGKLKTLVGTFELREDGAQIGELTPIGQFGPDGKLAVVYPREFATAKPKINAP</sequence>
<feature type="domain" description="Leucine-binding protein" evidence="4">
    <location>
        <begin position="23"/>
        <end position="372"/>
    </location>
</feature>
<accession>A0A8J4HD99</accession>
<protein>
    <submittedName>
        <fullName evidence="5">Amino acid ABC transporter substrate-binding protein</fullName>
    </submittedName>
</protein>
<dbReference type="PANTHER" id="PTHR30483">
    <property type="entry name" value="LEUCINE-SPECIFIC-BINDING PROTEIN"/>
    <property type="match status" value="1"/>
</dbReference>
<organism evidence="5">
    <name type="scientific">Acidicaldus sp</name>
    <dbReference type="NCBI Taxonomy" id="1872105"/>
    <lineage>
        <taxon>Bacteria</taxon>
        <taxon>Pseudomonadati</taxon>
        <taxon>Pseudomonadota</taxon>
        <taxon>Alphaproteobacteria</taxon>
        <taxon>Acetobacterales</taxon>
        <taxon>Acetobacteraceae</taxon>
        <taxon>Acidicaldus</taxon>
    </lineage>
</organism>
<dbReference type="EMBL" id="DTQM01000236">
    <property type="protein sequence ID" value="HGC44018.1"/>
    <property type="molecule type" value="Genomic_DNA"/>
</dbReference>
<dbReference type="Pfam" id="PF13458">
    <property type="entry name" value="Peripla_BP_6"/>
    <property type="match status" value="1"/>
</dbReference>
<evidence type="ECO:0000256" key="2">
    <source>
        <dbReference type="ARBA" id="ARBA00022729"/>
    </source>
</evidence>
<dbReference type="InterPro" id="IPR051010">
    <property type="entry name" value="BCAA_transport"/>
</dbReference>
<keyword evidence="3" id="KW-0813">Transport</keyword>
<dbReference type="GO" id="GO:0006865">
    <property type="term" value="P:amino acid transport"/>
    <property type="evidence" value="ECO:0007669"/>
    <property type="project" value="UniProtKB-KW"/>
</dbReference>
<evidence type="ECO:0000259" key="4">
    <source>
        <dbReference type="Pfam" id="PF13458"/>
    </source>
</evidence>
<dbReference type="Gene3D" id="3.40.50.2300">
    <property type="match status" value="2"/>
</dbReference>
<dbReference type="SUPFAM" id="SSF53822">
    <property type="entry name" value="Periplasmic binding protein-like I"/>
    <property type="match status" value="1"/>
</dbReference>
<evidence type="ECO:0000256" key="3">
    <source>
        <dbReference type="ARBA" id="ARBA00022970"/>
    </source>
</evidence>
<reference evidence="5" key="1">
    <citation type="journal article" date="2020" name="mSystems">
        <title>Genome- and Community-Level Interaction Insights into Carbon Utilization and Element Cycling Functions of Hydrothermarchaeota in Hydrothermal Sediment.</title>
        <authorList>
            <person name="Zhou Z."/>
            <person name="Liu Y."/>
            <person name="Xu W."/>
            <person name="Pan J."/>
            <person name="Luo Z.H."/>
            <person name="Li M."/>
        </authorList>
    </citation>
    <scope>NUCLEOTIDE SEQUENCE</scope>
    <source>
        <strain evidence="5">SpSt-997</strain>
    </source>
</reference>
<comment type="caution">
    <text evidence="5">The sequence shown here is derived from an EMBL/GenBank/DDBJ whole genome shotgun (WGS) entry which is preliminary data.</text>
</comment>
<gene>
    <name evidence="5" type="ORF">ENY07_12485</name>
</gene>
<evidence type="ECO:0000313" key="5">
    <source>
        <dbReference type="EMBL" id="HGC44018.1"/>
    </source>
</evidence>
<name>A0A8J4HD99_9PROT</name>
<dbReference type="InterPro" id="IPR028081">
    <property type="entry name" value="Leu-bd"/>
</dbReference>
<comment type="similarity">
    <text evidence="1">Belongs to the leucine-binding protein family.</text>
</comment>
<dbReference type="InterPro" id="IPR028082">
    <property type="entry name" value="Peripla_BP_I"/>
</dbReference>
<keyword evidence="2" id="KW-0732">Signal</keyword>
<keyword evidence="3" id="KW-0029">Amino-acid transport</keyword>
<evidence type="ECO:0000256" key="1">
    <source>
        <dbReference type="ARBA" id="ARBA00010062"/>
    </source>
</evidence>